<dbReference type="Proteomes" id="UP000481043">
    <property type="component" value="Unassembled WGS sequence"/>
</dbReference>
<reference evidence="1 2" key="1">
    <citation type="submission" date="2020-02" db="EMBL/GenBank/DDBJ databases">
        <title>Bacillus aquiflavi sp. nov., isolated from yellow water of strong flavor Chinese baijiu in Yibin region of China.</title>
        <authorList>
            <person name="Xie J."/>
        </authorList>
    </citation>
    <scope>NUCLEOTIDE SEQUENCE [LARGE SCALE GENOMIC DNA]</scope>
    <source>
        <strain evidence="1 2">SA4</strain>
    </source>
</reference>
<dbReference type="PIRSF" id="PIRSF011560">
    <property type="entry name" value="ComK"/>
    <property type="match status" value="1"/>
</dbReference>
<dbReference type="RefSeq" id="WP_163177559.1">
    <property type="nucleotide sequence ID" value="NZ_JAAIWM010000001.1"/>
</dbReference>
<dbReference type="EMBL" id="JAAIWM010000001">
    <property type="protein sequence ID" value="NEY70703.1"/>
    <property type="molecule type" value="Genomic_DNA"/>
</dbReference>
<accession>A0A6M0Q3F9</accession>
<protein>
    <submittedName>
        <fullName evidence="1">Competence protein</fullName>
    </submittedName>
</protein>
<comment type="caution">
    <text evidence="1">The sequence shown here is derived from an EMBL/GenBank/DDBJ whole genome shotgun (WGS) entry which is preliminary data.</text>
</comment>
<organism evidence="1 2">
    <name type="scientific">Bacillus mesophilus</name>
    <dbReference type="NCBI Taxonomy" id="1808955"/>
    <lineage>
        <taxon>Bacteria</taxon>
        <taxon>Bacillati</taxon>
        <taxon>Bacillota</taxon>
        <taxon>Bacilli</taxon>
        <taxon>Bacillales</taxon>
        <taxon>Bacillaceae</taxon>
        <taxon>Bacillus</taxon>
    </lineage>
</organism>
<sequence>MNKRILTEYEISPYTMAILPEVTEKGIHSLVKEMDGEYLVKMKPIDIIDRSCRFFGSSLKGRREGTKDIMGITHKAPIVIDPTNYIYFFPTLSPNRQQCSWISHSFVQSIQSTHYDETLLTFSNREEVVIPISKGSLENQLYRTAQLKTTLSSRISPDHRKMSFLTSSPFHRSEVR</sequence>
<keyword evidence="2" id="KW-1185">Reference proteome</keyword>
<evidence type="ECO:0000313" key="1">
    <source>
        <dbReference type="EMBL" id="NEY70703.1"/>
    </source>
</evidence>
<gene>
    <name evidence="1" type="ORF">G4D63_03010</name>
</gene>
<evidence type="ECO:0000313" key="2">
    <source>
        <dbReference type="Proteomes" id="UP000481043"/>
    </source>
</evidence>
<dbReference type="Pfam" id="PF06338">
    <property type="entry name" value="ComK"/>
    <property type="match status" value="1"/>
</dbReference>
<dbReference type="InterPro" id="IPR010461">
    <property type="entry name" value="ComK"/>
</dbReference>
<proteinExistence type="predicted"/>
<name>A0A6M0Q3F9_9BACI</name>
<dbReference type="AlphaFoldDB" id="A0A6M0Q3F9"/>
<dbReference type="GO" id="GO:0030420">
    <property type="term" value="P:establishment of competence for transformation"/>
    <property type="evidence" value="ECO:0007669"/>
    <property type="project" value="InterPro"/>
</dbReference>